<dbReference type="PANTHER" id="PTHR43691:SF14">
    <property type="entry name" value="URIDINE PHOSPHORYLASE"/>
    <property type="match status" value="1"/>
</dbReference>
<evidence type="ECO:0000313" key="3">
    <source>
        <dbReference type="Proteomes" id="UP000076532"/>
    </source>
</evidence>
<dbReference type="InterPro" id="IPR035994">
    <property type="entry name" value="Nucleoside_phosphorylase_sf"/>
</dbReference>
<evidence type="ECO:0000259" key="1">
    <source>
        <dbReference type="Pfam" id="PF01048"/>
    </source>
</evidence>
<dbReference type="AlphaFoldDB" id="A0A166UU48"/>
<dbReference type="OrthoDB" id="416752at2759"/>
<dbReference type="EMBL" id="KV417487">
    <property type="protein sequence ID" value="KZP32032.1"/>
    <property type="molecule type" value="Genomic_DNA"/>
</dbReference>
<gene>
    <name evidence="2" type="ORF">FIBSPDRAFT_944617</name>
</gene>
<name>A0A166UU48_9AGAM</name>
<dbReference type="Gene3D" id="3.40.50.1580">
    <property type="entry name" value="Nucleoside phosphorylase domain"/>
    <property type="match status" value="1"/>
</dbReference>
<sequence>MRDRILDANFPRTADHRVYHLGLRAGEVANRIITVGSASRAESIASYLDASPKPFKLSSERGFMTITGRFKGVPLSILSVGMGSPNVDFFIREVRECLSGDMIVIRLGSCGCLIDLPVGSIVIPKASVAVSRNYDFDFISGSSQESPYRISKPVSANEELYLAVTKALNSVRPANSSTEIVSETVNASADSFYSSQGRQTSFPDYNANLIETLRSSVKGLATLEMETFHIFHLAASWQGRGESAVVTSPPLATSPVLPEIQESPSTQKLPPGLSSLYEKPEIKAAAVHMVFASRSSQDFIAPEQVAELEAWSGVGVLEALRVFPIAPERLHPEPGSVWEIV</sequence>
<dbReference type="Pfam" id="PF01048">
    <property type="entry name" value="PNP_UDP_1"/>
    <property type="match status" value="1"/>
</dbReference>
<dbReference type="GO" id="GO:0005829">
    <property type="term" value="C:cytosol"/>
    <property type="evidence" value="ECO:0007669"/>
    <property type="project" value="TreeGrafter"/>
</dbReference>
<dbReference type="SUPFAM" id="SSF53167">
    <property type="entry name" value="Purine and uridine phosphorylases"/>
    <property type="match status" value="1"/>
</dbReference>
<organism evidence="2 3">
    <name type="scientific">Athelia psychrophila</name>
    <dbReference type="NCBI Taxonomy" id="1759441"/>
    <lineage>
        <taxon>Eukaryota</taxon>
        <taxon>Fungi</taxon>
        <taxon>Dikarya</taxon>
        <taxon>Basidiomycota</taxon>
        <taxon>Agaricomycotina</taxon>
        <taxon>Agaricomycetes</taxon>
        <taxon>Agaricomycetidae</taxon>
        <taxon>Atheliales</taxon>
        <taxon>Atheliaceae</taxon>
        <taxon>Athelia</taxon>
    </lineage>
</organism>
<protein>
    <submittedName>
        <fullName evidence="2">Purine and uridine phosphorylase</fullName>
    </submittedName>
</protein>
<dbReference type="PANTHER" id="PTHR43691">
    <property type="entry name" value="URIDINE PHOSPHORYLASE"/>
    <property type="match status" value="1"/>
</dbReference>
<proteinExistence type="predicted"/>
<reference evidence="2 3" key="1">
    <citation type="journal article" date="2016" name="Mol. Biol. Evol.">
        <title>Comparative Genomics of Early-Diverging Mushroom-Forming Fungi Provides Insights into the Origins of Lignocellulose Decay Capabilities.</title>
        <authorList>
            <person name="Nagy L.G."/>
            <person name="Riley R."/>
            <person name="Tritt A."/>
            <person name="Adam C."/>
            <person name="Daum C."/>
            <person name="Floudas D."/>
            <person name="Sun H."/>
            <person name="Yadav J.S."/>
            <person name="Pangilinan J."/>
            <person name="Larsson K.H."/>
            <person name="Matsuura K."/>
            <person name="Barry K."/>
            <person name="Labutti K."/>
            <person name="Kuo R."/>
            <person name="Ohm R.A."/>
            <person name="Bhattacharya S.S."/>
            <person name="Shirouzu T."/>
            <person name="Yoshinaga Y."/>
            <person name="Martin F.M."/>
            <person name="Grigoriev I.V."/>
            <person name="Hibbett D.S."/>
        </authorList>
    </citation>
    <scope>NUCLEOTIDE SEQUENCE [LARGE SCALE GENOMIC DNA]</scope>
    <source>
        <strain evidence="2 3">CBS 109695</strain>
    </source>
</reference>
<accession>A0A166UU48</accession>
<feature type="domain" description="Nucleoside phosphorylase" evidence="1">
    <location>
        <begin position="31"/>
        <end position="235"/>
    </location>
</feature>
<dbReference type="GO" id="GO:0006218">
    <property type="term" value="P:uridine catabolic process"/>
    <property type="evidence" value="ECO:0007669"/>
    <property type="project" value="TreeGrafter"/>
</dbReference>
<dbReference type="CDD" id="cd17769">
    <property type="entry name" value="NP_TgUP-like"/>
    <property type="match status" value="1"/>
</dbReference>
<dbReference type="InterPro" id="IPR000845">
    <property type="entry name" value="Nucleoside_phosphorylase_d"/>
</dbReference>
<evidence type="ECO:0000313" key="2">
    <source>
        <dbReference type="EMBL" id="KZP32032.1"/>
    </source>
</evidence>
<dbReference type="GO" id="GO:0004850">
    <property type="term" value="F:uridine phosphorylase activity"/>
    <property type="evidence" value="ECO:0007669"/>
    <property type="project" value="TreeGrafter"/>
</dbReference>
<dbReference type="STRING" id="436010.A0A166UU48"/>
<dbReference type="Proteomes" id="UP000076532">
    <property type="component" value="Unassembled WGS sequence"/>
</dbReference>
<keyword evidence="3" id="KW-1185">Reference proteome</keyword>